<accession>A0A2X2YFD7</accession>
<evidence type="ECO:0000313" key="1">
    <source>
        <dbReference type="EMBL" id="SQB65048.1"/>
    </source>
</evidence>
<sequence>MAEGFGLKIGLDGEREFMCAITDINRKRG</sequence>
<protein>
    <submittedName>
        <fullName evidence="1">Uncharacterized protein</fullName>
    </submittedName>
</protein>
<evidence type="ECO:0000313" key="2">
    <source>
        <dbReference type="Proteomes" id="UP000250245"/>
    </source>
</evidence>
<dbReference type="Proteomes" id="UP000250245">
    <property type="component" value="Unassembled WGS sequence"/>
</dbReference>
<reference evidence="1 2" key="1">
    <citation type="submission" date="2018-06" db="EMBL/GenBank/DDBJ databases">
        <authorList>
            <consortium name="Pathogen Informatics"/>
            <person name="Doyle S."/>
        </authorList>
    </citation>
    <scope>NUCLEOTIDE SEQUENCE [LARGE SCALE GENOMIC DNA]</scope>
    <source>
        <strain evidence="1 2">NCTC11820</strain>
    </source>
</reference>
<name>A0A2X2YFD7_9ACTO</name>
<gene>
    <name evidence="1" type="ORF">NCTC11820_01312</name>
</gene>
<organism evidence="1 2">
    <name type="scientific">Mobiluncus curtisii</name>
    <dbReference type="NCBI Taxonomy" id="2051"/>
    <lineage>
        <taxon>Bacteria</taxon>
        <taxon>Bacillati</taxon>
        <taxon>Actinomycetota</taxon>
        <taxon>Actinomycetes</taxon>
        <taxon>Actinomycetales</taxon>
        <taxon>Actinomycetaceae</taxon>
        <taxon>Mobiluncus</taxon>
    </lineage>
</organism>
<proteinExistence type="predicted"/>
<dbReference type="EMBL" id="UASJ01000001">
    <property type="protein sequence ID" value="SQB65048.1"/>
    <property type="molecule type" value="Genomic_DNA"/>
</dbReference>
<dbReference type="AlphaFoldDB" id="A0A2X2YFD7"/>